<evidence type="ECO:0000313" key="2">
    <source>
        <dbReference type="EMBL" id="CAE16286.1"/>
    </source>
</evidence>
<proteinExistence type="predicted"/>
<feature type="transmembrane region" description="Helical" evidence="1">
    <location>
        <begin position="63"/>
        <end position="85"/>
    </location>
</feature>
<dbReference type="Proteomes" id="UP000002514">
    <property type="component" value="Chromosome"/>
</dbReference>
<organism evidence="2 3">
    <name type="scientific">Photorhabdus laumondii subsp. laumondii (strain DSM 15139 / CIP 105565 / TT01)</name>
    <name type="common">Photorhabdus luminescens subsp. laumondii</name>
    <dbReference type="NCBI Taxonomy" id="243265"/>
    <lineage>
        <taxon>Bacteria</taxon>
        <taxon>Pseudomonadati</taxon>
        <taxon>Pseudomonadota</taxon>
        <taxon>Gammaproteobacteria</taxon>
        <taxon>Enterobacterales</taxon>
        <taxon>Morganellaceae</taxon>
        <taxon>Photorhabdus</taxon>
    </lineage>
</organism>
<name>Q7N0H4_PHOLL</name>
<dbReference type="AlphaFoldDB" id="Q7N0H4"/>
<keyword evidence="1" id="KW-1133">Transmembrane helix</keyword>
<sequence length="98" mass="11220">MPMFKIGIFVLIQDDGYTRDFYVCPAKLKPVILKQLYRGRNDTLITWGARLGELFVETNTRSVVVVIIPIAYSLLPVKLIHRVYVGKSKSRSTFKTSK</sequence>
<dbReference type="HOGENOM" id="CLU_2331275_0_0_6"/>
<dbReference type="KEGG" id="plu:plu3914"/>
<dbReference type="EMBL" id="BX571872">
    <property type="protein sequence ID" value="CAE16286.1"/>
    <property type="molecule type" value="Genomic_DNA"/>
</dbReference>
<evidence type="ECO:0000256" key="1">
    <source>
        <dbReference type="SAM" id="Phobius"/>
    </source>
</evidence>
<gene>
    <name evidence="2" type="ordered locus">plu3914</name>
</gene>
<keyword evidence="1" id="KW-0472">Membrane</keyword>
<reference evidence="3" key="1">
    <citation type="journal article" date="2003" name="Nat. Biotechnol.">
        <title>The genome sequence of the entomopathogenic bacterium Photorhabdus luminescens.</title>
        <authorList>
            <person name="Duchaud E."/>
            <person name="Rusniok C."/>
            <person name="Frangeul L."/>
            <person name="Buchrieser C."/>
            <person name="Givaudan A."/>
            <person name="Taourit S."/>
            <person name="Bocs S."/>
            <person name="Boursaux-Eude C."/>
            <person name="Chandler M."/>
            <person name="Charles J.-F."/>
            <person name="Dassa E."/>
            <person name="Derose R."/>
            <person name="Derzelle S."/>
            <person name="Freyssinet G."/>
            <person name="Gaudriault S."/>
            <person name="Medigue C."/>
            <person name="Lanois A."/>
            <person name="Powell K."/>
            <person name="Siguier P."/>
            <person name="Vincent R."/>
            <person name="Wingate V."/>
            <person name="Zouine M."/>
            <person name="Glaser P."/>
            <person name="Boemare N."/>
            <person name="Danchin A."/>
            <person name="Kunst F."/>
        </authorList>
    </citation>
    <scope>NUCLEOTIDE SEQUENCE [LARGE SCALE GENOMIC DNA]</scope>
    <source>
        <strain evidence="3">DSM 15139 / CIP 105565 / TT01</strain>
    </source>
</reference>
<keyword evidence="3" id="KW-1185">Reference proteome</keyword>
<keyword evidence="1" id="KW-0812">Transmembrane</keyword>
<evidence type="ECO:0000313" key="3">
    <source>
        <dbReference type="Proteomes" id="UP000002514"/>
    </source>
</evidence>
<protein>
    <submittedName>
        <fullName evidence="2">Photorhabdus luminescens subsp. laumondii TTO1 complete genome segment 14/17</fullName>
    </submittedName>
</protein>
<accession>Q7N0H4</accession>